<proteinExistence type="predicted"/>
<gene>
    <name evidence="1" type="ORF">F5148DRAFT_984772</name>
</gene>
<sequence length="236" mass="26551">MTDIPNYGPVRRLSPLGSADSRKPYSRTGLKGVLRALDLNSGDAAVPTTPDSPYYPLHVETPRLEAPSQHPRRSAPPDGPRDVPGFPTFEQYQRIEDEYLSSLSERKRPKALVSQALFDRIFAVLQNGNEDRASTAQFRFWVRKMFVLAYPQTSFSHSASGQTPEPVVLHDKRPVAVREQLYEVLCYCHAIARHGGRDKTCATLRLHYSWVPKELTAKFVKSCPTCTLKRSGNPDL</sequence>
<evidence type="ECO:0000313" key="1">
    <source>
        <dbReference type="EMBL" id="KAI9455304.1"/>
    </source>
</evidence>
<reference evidence="1" key="1">
    <citation type="submission" date="2021-03" db="EMBL/GenBank/DDBJ databases">
        <title>Evolutionary priming and transition to the ectomycorrhizal habit in an iconic lineage of mushroom-forming fungi: is preadaptation a requirement?</title>
        <authorList>
            <consortium name="DOE Joint Genome Institute"/>
            <person name="Looney B.P."/>
            <person name="Miyauchi S."/>
            <person name="Morin E."/>
            <person name="Drula E."/>
            <person name="Courty P.E."/>
            <person name="Chicoki N."/>
            <person name="Fauchery L."/>
            <person name="Kohler A."/>
            <person name="Kuo A."/>
            <person name="LaButti K."/>
            <person name="Pangilinan J."/>
            <person name="Lipzen A."/>
            <person name="Riley R."/>
            <person name="Andreopoulos W."/>
            <person name="He G."/>
            <person name="Johnson J."/>
            <person name="Barry K.W."/>
            <person name="Grigoriev I.V."/>
            <person name="Nagy L."/>
            <person name="Hibbett D."/>
            <person name="Henrissat B."/>
            <person name="Matheny P.B."/>
            <person name="Labbe J."/>
            <person name="Martin A.F."/>
        </authorList>
    </citation>
    <scope>NUCLEOTIDE SEQUENCE</scope>
    <source>
        <strain evidence="1">BPL698</strain>
    </source>
</reference>
<evidence type="ECO:0000313" key="2">
    <source>
        <dbReference type="Proteomes" id="UP001207468"/>
    </source>
</evidence>
<keyword evidence="2" id="KW-1185">Reference proteome</keyword>
<dbReference type="EMBL" id="JAGFNK010000253">
    <property type="protein sequence ID" value="KAI9455304.1"/>
    <property type="molecule type" value="Genomic_DNA"/>
</dbReference>
<organism evidence="1 2">
    <name type="scientific">Russula earlei</name>
    <dbReference type="NCBI Taxonomy" id="71964"/>
    <lineage>
        <taxon>Eukaryota</taxon>
        <taxon>Fungi</taxon>
        <taxon>Dikarya</taxon>
        <taxon>Basidiomycota</taxon>
        <taxon>Agaricomycotina</taxon>
        <taxon>Agaricomycetes</taxon>
        <taxon>Russulales</taxon>
        <taxon>Russulaceae</taxon>
        <taxon>Russula</taxon>
    </lineage>
</organism>
<dbReference type="Proteomes" id="UP001207468">
    <property type="component" value="Unassembled WGS sequence"/>
</dbReference>
<feature type="non-terminal residue" evidence="1">
    <location>
        <position position="236"/>
    </location>
</feature>
<accession>A0ACC0U1H4</accession>
<name>A0ACC0U1H4_9AGAM</name>
<protein>
    <submittedName>
        <fullName evidence="1">Uncharacterized protein</fullName>
    </submittedName>
</protein>
<comment type="caution">
    <text evidence="1">The sequence shown here is derived from an EMBL/GenBank/DDBJ whole genome shotgun (WGS) entry which is preliminary data.</text>
</comment>